<proteinExistence type="inferred from homology"/>
<evidence type="ECO:0000259" key="4">
    <source>
        <dbReference type="Pfam" id="PF00496"/>
    </source>
</evidence>
<keyword evidence="2" id="KW-0813">Transport</keyword>
<gene>
    <name evidence="5" type="primary">appA</name>
</gene>
<feature type="domain" description="Solute-binding protein family 5" evidence="4">
    <location>
        <begin position="46"/>
        <end position="100"/>
    </location>
</feature>
<dbReference type="GO" id="GO:0015833">
    <property type="term" value="P:peptide transport"/>
    <property type="evidence" value="ECO:0007669"/>
    <property type="project" value="TreeGrafter"/>
</dbReference>
<dbReference type="InterPro" id="IPR000914">
    <property type="entry name" value="SBP_5_dom"/>
</dbReference>
<dbReference type="Pfam" id="PF00496">
    <property type="entry name" value="SBP_bac_5"/>
    <property type="match status" value="1"/>
</dbReference>
<keyword evidence="3" id="KW-0732">Signal</keyword>
<sequence>MILVGAFDLGPGGNPQKFNPLAASAGFTWYNKYFGTLALYDVGFEKISGDLAESWTMAPDGRLITFKLRKGVKWHDGKPFSAKDVKFTLELAKNPDSGSLFVARLTA</sequence>
<evidence type="ECO:0000313" key="5">
    <source>
        <dbReference type="EMBL" id="CAQ51302.1"/>
    </source>
</evidence>
<dbReference type="PANTHER" id="PTHR30290">
    <property type="entry name" value="PERIPLASMIC BINDING COMPONENT OF ABC TRANSPORTER"/>
    <property type="match status" value="1"/>
</dbReference>
<reference evidence="5" key="1">
    <citation type="submission" date="2008-04" db="EMBL/GenBank/DDBJ databases">
        <title>Diversity of oligotrophic riverine bacteria carrying gene cassette capturing genetic devices in their genome.</title>
        <authorList>
            <person name="Kumar A."/>
            <person name="Mukherjee S."/>
            <person name="Bhowal S."/>
            <person name="Chakraborty R."/>
        </authorList>
    </citation>
    <scope>NUCLEOTIDE SEQUENCE</scope>
    <source>
        <strain evidence="5">MB16</strain>
    </source>
</reference>
<accession>B2G4X3</accession>
<evidence type="ECO:0000256" key="1">
    <source>
        <dbReference type="ARBA" id="ARBA00005695"/>
    </source>
</evidence>
<dbReference type="GO" id="GO:1904680">
    <property type="term" value="F:peptide transmembrane transporter activity"/>
    <property type="evidence" value="ECO:0007669"/>
    <property type="project" value="TreeGrafter"/>
</dbReference>
<dbReference type="AlphaFoldDB" id="B2G4X3"/>
<comment type="similarity">
    <text evidence="1">Belongs to the bacterial solute-binding protein 5 family.</text>
</comment>
<evidence type="ECO:0000256" key="2">
    <source>
        <dbReference type="ARBA" id="ARBA00022448"/>
    </source>
</evidence>
<evidence type="ECO:0000256" key="3">
    <source>
        <dbReference type="ARBA" id="ARBA00022729"/>
    </source>
</evidence>
<organism evidence="5">
    <name type="scientific">bacterium AK-MB16</name>
    <dbReference type="NCBI Taxonomy" id="1136496"/>
    <lineage>
        <taxon>Bacteria</taxon>
    </lineage>
</organism>
<dbReference type="EMBL" id="AM991327">
    <property type="protein sequence ID" value="CAQ51302.1"/>
    <property type="molecule type" value="Genomic_DNA"/>
</dbReference>
<dbReference type="Gene3D" id="3.40.190.10">
    <property type="entry name" value="Periplasmic binding protein-like II"/>
    <property type="match status" value="1"/>
</dbReference>
<dbReference type="PANTHER" id="PTHR30290:SF9">
    <property type="entry name" value="OLIGOPEPTIDE-BINDING PROTEIN APPA"/>
    <property type="match status" value="1"/>
</dbReference>
<dbReference type="SUPFAM" id="SSF53850">
    <property type="entry name" value="Periplasmic binding protein-like II"/>
    <property type="match status" value="1"/>
</dbReference>
<protein>
    <submittedName>
        <fullName evidence="5">Oligopeptide ABC transporter</fullName>
    </submittedName>
</protein>
<dbReference type="InterPro" id="IPR039424">
    <property type="entry name" value="SBP_5"/>
</dbReference>
<name>B2G4X3_UNCXX</name>